<evidence type="ECO:0000313" key="1">
    <source>
        <dbReference type="EMBL" id="CDQ90052.1"/>
    </source>
</evidence>
<dbReference type="PaxDb" id="8022-A0A060YEU9"/>
<gene>
    <name evidence="1" type="ORF">GSONMT00038588001</name>
</gene>
<evidence type="ECO:0000313" key="2">
    <source>
        <dbReference type="Proteomes" id="UP000193380"/>
    </source>
</evidence>
<dbReference type="STRING" id="8022.A0A060YEU9"/>
<reference evidence="1" key="1">
    <citation type="journal article" date="2014" name="Nat. Commun.">
        <title>The rainbow trout genome provides novel insights into evolution after whole-genome duplication in vertebrates.</title>
        <authorList>
            <person name="Berthelot C."/>
            <person name="Brunet F."/>
            <person name="Chalopin D."/>
            <person name="Juanchich A."/>
            <person name="Bernard M."/>
            <person name="Noel B."/>
            <person name="Bento P."/>
            <person name="Da Silva C."/>
            <person name="Labadie K."/>
            <person name="Alberti A."/>
            <person name="Aury J.M."/>
            <person name="Louis A."/>
            <person name="Dehais P."/>
            <person name="Bardou P."/>
            <person name="Montfort J."/>
            <person name="Klopp C."/>
            <person name="Cabau C."/>
            <person name="Gaspin C."/>
            <person name="Thorgaard G.H."/>
            <person name="Boussaha M."/>
            <person name="Quillet E."/>
            <person name="Guyomard R."/>
            <person name="Galiana D."/>
            <person name="Bobe J."/>
            <person name="Volff J.N."/>
            <person name="Genet C."/>
            <person name="Wincker P."/>
            <person name="Jaillon O."/>
            <person name="Roest Crollius H."/>
            <person name="Guiguen Y."/>
        </authorList>
    </citation>
    <scope>NUCLEOTIDE SEQUENCE [LARGE SCALE GENOMIC DNA]</scope>
</reference>
<accession>A0A060YEU9</accession>
<organism evidence="1 2">
    <name type="scientific">Oncorhynchus mykiss</name>
    <name type="common">Rainbow trout</name>
    <name type="synonym">Salmo gairdneri</name>
    <dbReference type="NCBI Taxonomy" id="8022"/>
    <lineage>
        <taxon>Eukaryota</taxon>
        <taxon>Metazoa</taxon>
        <taxon>Chordata</taxon>
        <taxon>Craniata</taxon>
        <taxon>Vertebrata</taxon>
        <taxon>Euteleostomi</taxon>
        <taxon>Actinopterygii</taxon>
        <taxon>Neopterygii</taxon>
        <taxon>Teleostei</taxon>
        <taxon>Protacanthopterygii</taxon>
        <taxon>Salmoniformes</taxon>
        <taxon>Salmonidae</taxon>
        <taxon>Salmoninae</taxon>
        <taxon>Oncorhynchus</taxon>
    </lineage>
</organism>
<dbReference type="EMBL" id="FR910111">
    <property type="protein sequence ID" value="CDQ90052.1"/>
    <property type="molecule type" value="Genomic_DNA"/>
</dbReference>
<protein>
    <submittedName>
        <fullName evidence="1">Uncharacterized protein</fullName>
    </submittedName>
</protein>
<feature type="non-terminal residue" evidence="1">
    <location>
        <position position="44"/>
    </location>
</feature>
<reference evidence="1" key="2">
    <citation type="submission" date="2014-03" db="EMBL/GenBank/DDBJ databases">
        <authorList>
            <person name="Genoscope - CEA"/>
        </authorList>
    </citation>
    <scope>NUCLEOTIDE SEQUENCE</scope>
</reference>
<dbReference type="Proteomes" id="UP000193380">
    <property type="component" value="Unassembled WGS sequence"/>
</dbReference>
<dbReference type="AlphaFoldDB" id="A0A060YEU9"/>
<sequence length="44" mass="4886">MTLAYDPTALQNGFYSSPYGLTPNRMIAQTSLSPYMHSPISSFQ</sequence>
<name>A0A060YEU9_ONCMY</name>
<proteinExistence type="predicted"/>